<dbReference type="EMBL" id="CP013125">
    <property type="protein sequence ID" value="ALN21737.1"/>
    <property type="molecule type" value="Genomic_DNA"/>
</dbReference>
<dbReference type="RefSeq" id="WP_017362430.1">
    <property type="nucleotide sequence ID" value="NZ_CP013125.1"/>
</dbReference>
<gene>
    <name evidence="1" type="ORF">DW68_023945</name>
</gene>
<sequence length="198" mass="21496">MSNADSVVVPMHKALEGKQTMAQGLRSQMATTFDSLFRAAQDPHPHSPGGRLPSVGPWQLPIRYAGVSGEVSHVAGALIDAHRPQRPFTSNAIELRCDCLSLCIYVSGVIQLSGRGNTGTRHARVVAYLKDSHKAFDNQALDTPASLIDHLHGLLMSTYNKLAREHNLAGFPGGWLKLRSSHPEVIPDIPIILDVLAR</sequence>
<geneLocation type="plasmid" evidence="2"/>
<evidence type="ECO:0000313" key="2">
    <source>
        <dbReference type="Proteomes" id="UP000028530"/>
    </source>
</evidence>
<organism evidence="1 2">
    <name type="scientific">Ectopseudomonas mendocina S5.2</name>
    <dbReference type="NCBI Taxonomy" id="1225174"/>
    <lineage>
        <taxon>Bacteria</taxon>
        <taxon>Pseudomonadati</taxon>
        <taxon>Pseudomonadota</taxon>
        <taxon>Gammaproteobacteria</taxon>
        <taxon>Pseudomonadales</taxon>
        <taxon>Pseudomonadaceae</taxon>
        <taxon>Ectopseudomonas</taxon>
    </lineage>
</organism>
<keyword evidence="2" id="KW-1185">Reference proteome</keyword>
<name>A0ABM5W3C0_ECTME</name>
<dbReference type="Proteomes" id="UP000028530">
    <property type="component" value="Plasmid pPME5"/>
</dbReference>
<keyword evidence="1" id="KW-0614">Plasmid</keyword>
<proteinExistence type="predicted"/>
<protein>
    <submittedName>
        <fullName evidence="1">Uncharacterized protein</fullName>
    </submittedName>
</protein>
<reference evidence="1 2" key="1">
    <citation type="submission" date="2015-11" db="EMBL/GenBank/DDBJ databases">
        <authorList>
            <person name="Chong T.M."/>
            <person name="Chan K.G."/>
            <person name="Dessaux Y."/>
        </authorList>
    </citation>
    <scope>NUCLEOTIDE SEQUENCE [LARGE SCALE GENOMIC DNA]</scope>
    <source>
        <strain evidence="1 2">S5.2</strain>
        <plasmid evidence="2">Plasmid</plasmid>
    </source>
</reference>
<dbReference type="GeneID" id="57608952"/>
<accession>A0ABM5W3C0</accession>
<evidence type="ECO:0000313" key="1">
    <source>
        <dbReference type="EMBL" id="ALN21737.1"/>
    </source>
</evidence>